<comment type="caution">
    <text evidence="3">The sequence shown here is derived from an EMBL/GenBank/DDBJ whole genome shotgun (WGS) entry which is preliminary data.</text>
</comment>
<organism evidence="3 4">
    <name type="scientific">Shewanella inventionis</name>
    <dbReference type="NCBI Taxonomy" id="1738770"/>
    <lineage>
        <taxon>Bacteria</taxon>
        <taxon>Pseudomonadati</taxon>
        <taxon>Pseudomonadota</taxon>
        <taxon>Gammaproteobacteria</taxon>
        <taxon>Alteromonadales</taxon>
        <taxon>Shewanellaceae</taxon>
        <taxon>Shewanella</taxon>
    </lineage>
</organism>
<evidence type="ECO:0000313" key="3">
    <source>
        <dbReference type="EMBL" id="GGB52905.1"/>
    </source>
</evidence>
<proteinExistence type="predicted"/>
<gene>
    <name evidence="3" type="ORF">GCM10011607_11750</name>
</gene>
<protein>
    <recommendedName>
        <fullName evidence="5">ParB/RepB/Spo0J family partition protein</fullName>
    </recommendedName>
</protein>
<dbReference type="Proteomes" id="UP000617555">
    <property type="component" value="Unassembled WGS sequence"/>
</dbReference>
<dbReference type="EMBL" id="BMII01000008">
    <property type="protein sequence ID" value="GGB52905.1"/>
    <property type="molecule type" value="Genomic_DNA"/>
</dbReference>
<dbReference type="Gene3D" id="1.10.10.2830">
    <property type="match status" value="1"/>
</dbReference>
<sequence>MSYDFLVPGVNKAVLEKAKAAEDARKSTADTQKGSRNRRPNPKDVHNNALNSAKLIAEKTDDELIVISEESTNLTDVDSEMLPEQKIKHKEIELASGRVVDFYEIFIPHSQLADSIVVLKDNPRWQEALSEFNTKDLIDSLKTTGQLYNCYGEVLEDGRISNWDGSRRLFAAEKAGIGLNFTVTKARDISASDIQALIEQLALFEEQSIYDKGMQFAYLQNNFKYSHSEIAKIKSVSKSTVTRYINSATSIPPALIRLFPVTNELSARDLDLLANMCKKIYSITDDIDTFISNLKIDIGTSKSTIFKLLKDSLPVERVKAETSNDTPLYKALDKQKLKYKVSVTVENFTDEKRERFEKFLKELQQS</sequence>
<evidence type="ECO:0000256" key="2">
    <source>
        <dbReference type="SAM" id="MobiDB-lite"/>
    </source>
</evidence>
<keyword evidence="4" id="KW-1185">Reference proteome</keyword>
<feature type="compositionally biased region" description="Basic and acidic residues" evidence="2">
    <location>
        <begin position="19"/>
        <end position="28"/>
    </location>
</feature>
<dbReference type="PANTHER" id="PTHR38973:SF1">
    <property type="entry name" value="PLASMID PARTITION PROTEIN B"/>
    <property type="match status" value="1"/>
</dbReference>
<reference evidence="4" key="1">
    <citation type="journal article" date="2019" name="Int. J. Syst. Evol. Microbiol.">
        <title>The Global Catalogue of Microorganisms (GCM) 10K type strain sequencing project: providing services to taxonomists for standard genome sequencing and annotation.</title>
        <authorList>
            <consortium name="The Broad Institute Genomics Platform"/>
            <consortium name="The Broad Institute Genome Sequencing Center for Infectious Disease"/>
            <person name="Wu L."/>
            <person name="Ma J."/>
        </authorList>
    </citation>
    <scope>NUCLEOTIDE SEQUENCE [LARGE SCALE GENOMIC DNA]</scope>
    <source>
        <strain evidence="4">CGMCC 1.15339</strain>
    </source>
</reference>
<dbReference type="RefSeq" id="WP_188737947.1">
    <property type="nucleotide sequence ID" value="NZ_BMII01000008.1"/>
</dbReference>
<evidence type="ECO:0000256" key="1">
    <source>
        <dbReference type="ARBA" id="ARBA00023125"/>
    </source>
</evidence>
<accession>A0ABQ1IYK2</accession>
<dbReference type="PANTHER" id="PTHR38973">
    <property type="entry name" value="PLASMID PARTITIONING CONTROL PROTEIN-RELATED"/>
    <property type="match status" value="1"/>
</dbReference>
<name>A0ABQ1IYK2_9GAMM</name>
<keyword evidence="1" id="KW-0238">DNA-binding</keyword>
<evidence type="ECO:0008006" key="5">
    <source>
        <dbReference type="Google" id="ProtNLM"/>
    </source>
</evidence>
<feature type="region of interest" description="Disordered" evidence="2">
    <location>
        <begin position="19"/>
        <end position="47"/>
    </location>
</feature>
<evidence type="ECO:0000313" key="4">
    <source>
        <dbReference type="Proteomes" id="UP000617555"/>
    </source>
</evidence>